<dbReference type="Proteomes" id="UP001342314">
    <property type="component" value="Unassembled WGS sequence"/>
</dbReference>
<feature type="region of interest" description="Disordered" evidence="1">
    <location>
        <begin position="103"/>
        <end position="128"/>
    </location>
</feature>
<proteinExistence type="predicted"/>
<reference evidence="2 3" key="1">
    <citation type="submission" date="2021-12" db="EMBL/GenBank/DDBJ databases">
        <title>High titer production of polyol ester of fatty acids by Rhodotorula paludigena BS15 towards product separation-free biomass refinery.</title>
        <authorList>
            <person name="Mano J."/>
            <person name="Ono H."/>
            <person name="Tanaka T."/>
            <person name="Naito K."/>
            <person name="Sushida H."/>
            <person name="Ike M."/>
            <person name="Tokuyasu K."/>
            <person name="Kitaoka M."/>
        </authorList>
    </citation>
    <scope>NUCLEOTIDE SEQUENCE [LARGE SCALE GENOMIC DNA]</scope>
    <source>
        <strain evidence="2 3">BS15</strain>
    </source>
</reference>
<gene>
    <name evidence="2" type="ORF">Rhopal_004189-T1</name>
</gene>
<evidence type="ECO:0000256" key="1">
    <source>
        <dbReference type="SAM" id="MobiDB-lite"/>
    </source>
</evidence>
<feature type="compositionally biased region" description="Pro residues" evidence="1">
    <location>
        <begin position="109"/>
        <end position="128"/>
    </location>
</feature>
<dbReference type="EMBL" id="BQKY01000008">
    <property type="protein sequence ID" value="GJN91171.1"/>
    <property type="molecule type" value="Genomic_DNA"/>
</dbReference>
<organism evidence="2 3">
    <name type="scientific">Rhodotorula paludigena</name>
    <dbReference type="NCBI Taxonomy" id="86838"/>
    <lineage>
        <taxon>Eukaryota</taxon>
        <taxon>Fungi</taxon>
        <taxon>Dikarya</taxon>
        <taxon>Basidiomycota</taxon>
        <taxon>Pucciniomycotina</taxon>
        <taxon>Microbotryomycetes</taxon>
        <taxon>Sporidiobolales</taxon>
        <taxon>Sporidiobolaceae</taxon>
        <taxon>Rhodotorula</taxon>
    </lineage>
</organism>
<evidence type="ECO:0000313" key="3">
    <source>
        <dbReference type="Proteomes" id="UP001342314"/>
    </source>
</evidence>
<evidence type="ECO:0000313" key="2">
    <source>
        <dbReference type="EMBL" id="GJN91171.1"/>
    </source>
</evidence>
<comment type="caution">
    <text evidence="2">The sequence shown here is derived from an EMBL/GenBank/DDBJ whole genome shotgun (WGS) entry which is preliminary data.</text>
</comment>
<accession>A0AAV5GF51</accession>
<dbReference type="AlphaFoldDB" id="A0AAV5GF51"/>
<sequence>MALQRPRLVHACTVLGSHRTDVRAFKLAVSDASSSPSVQANSMSDLVWSDDLPTTPLPYDPADYPEYILHRPTEEELEAMEDAREPALSDPLKRGCVLAWSGPNRHPESLPPADYPPATTPDPSPHSPRPLVERLIAPDSPAHGGQGWLLRFIEAVQTGADRWSQVWRCSVVDESGKVLDETVVLKLYQQSLFPLPEPAKSFPQCDNWNWYPARHLESREAEAYSLLKIYQGRDIPLCYGFYRFRVPCGEDVVGVVLEDLLDTTETLAELVIREDYHKRFDMDKIDALVTACFDAQYRFQNCKVINAATIMPNILVVKGTWPGETHIVVVGFSKCRHADLDKLSHERMVERWDKSLPVGPSRYVWRKYDQSDLCVIFEGTITDSPVLFRHWRKMEKKRKKLPYLHLKDI</sequence>
<name>A0AAV5GF51_9BASI</name>
<keyword evidence="3" id="KW-1185">Reference proteome</keyword>
<protein>
    <submittedName>
        <fullName evidence="2">Uncharacterized protein</fullName>
    </submittedName>
</protein>